<protein>
    <recommendedName>
        <fullName evidence="3">Protein kintoun</fullName>
    </recommendedName>
    <alternativeName>
        <fullName evidence="3">Dynein assembly factor 2, axonemal homolog</fullName>
    </alternativeName>
    <alternativeName>
        <fullName evidence="3">PP1-interacting protein 20</fullName>
    </alternativeName>
</protein>
<keyword evidence="7" id="KW-1185">Reference proteome</keyword>
<dbReference type="Pfam" id="PF08190">
    <property type="entry name" value="PIH1"/>
    <property type="match status" value="1"/>
</dbReference>
<feature type="compositionally biased region" description="Basic and acidic residues" evidence="4">
    <location>
        <begin position="364"/>
        <end position="388"/>
    </location>
</feature>
<feature type="compositionally biased region" description="Basic and acidic residues" evidence="4">
    <location>
        <begin position="639"/>
        <end position="648"/>
    </location>
</feature>
<name>A0A6P8WFL5_DROAB</name>
<comment type="subunit">
    <text evidence="3">Interacts with Pp1alpha-96A, Pp1-87B, Pp1-13C and flw.</text>
</comment>
<feature type="domain" description="PIH1 N-terminal" evidence="5">
    <location>
        <begin position="47"/>
        <end position="210"/>
    </location>
</feature>
<dbReference type="AlphaFoldDB" id="A0A6P8WFL5"/>
<accession>A0A6P8WFL5</accession>
<dbReference type="GO" id="GO:0070286">
    <property type="term" value="P:axonemal dynein complex assembly"/>
    <property type="evidence" value="ECO:0007669"/>
    <property type="project" value="UniProtKB-UniRule"/>
</dbReference>
<organism evidence="7 9">
    <name type="scientific">Drosophila albomicans</name>
    <name type="common">Fruit fly</name>
    <dbReference type="NCBI Taxonomy" id="7291"/>
    <lineage>
        <taxon>Eukaryota</taxon>
        <taxon>Metazoa</taxon>
        <taxon>Ecdysozoa</taxon>
        <taxon>Arthropoda</taxon>
        <taxon>Hexapoda</taxon>
        <taxon>Insecta</taxon>
        <taxon>Pterygota</taxon>
        <taxon>Neoptera</taxon>
        <taxon>Endopterygota</taxon>
        <taxon>Diptera</taxon>
        <taxon>Brachycera</taxon>
        <taxon>Muscomorpha</taxon>
        <taxon>Ephydroidea</taxon>
        <taxon>Drosophilidae</taxon>
        <taxon>Drosophila</taxon>
    </lineage>
</organism>
<comment type="subcellular location">
    <subcellularLocation>
        <location evidence="3">Cytoplasm</location>
    </subcellularLocation>
    <subcellularLocation>
        <location evidence="2">Dynein axonemal particle</location>
    </subcellularLocation>
</comment>
<evidence type="ECO:0000256" key="2">
    <source>
        <dbReference type="ARBA" id="ARBA00024190"/>
    </source>
</evidence>
<dbReference type="GO" id="GO:0120293">
    <property type="term" value="C:dynein axonemal particle"/>
    <property type="evidence" value="ECO:0007669"/>
    <property type="project" value="UniProtKB-SubCell"/>
</dbReference>
<dbReference type="Pfam" id="PF18201">
    <property type="entry name" value="PIH1_CS"/>
    <property type="match status" value="1"/>
</dbReference>
<evidence type="ECO:0000256" key="1">
    <source>
        <dbReference type="ARBA" id="ARBA00022490"/>
    </source>
</evidence>
<gene>
    <name evidence="8 9" type="primary">LOC117566925</name>
    <name evidence="3" type="synonym">Nop17l</name>
    <name evidence="3" type="synonym">Ppi20</name>
</gene>
<reference evidence="8 9" key="1">
    <citation type="submission" date="2025-04" db="UniProtKB">
        <authorList>
            <consortium name="RefSeq"/>
        </authorList>
    </citation>
    <scope>IDENTIFICATION</scope>
    <source>
        <strain evidence="8 9">15112-1751.03</strain>
        <tissue evidence="8 9">Whole Adult</tissue>
    </source>
</reference>
<dbReference type="PANTHER" id="PTHR22997">
    <property type="entry name" value="PIH1 DOMAIN-CONTAINING PROTEIN 1"/>
    <property type="match status" value="1"/>
</dbReference>
<evidence type="ECO:0000256" key="3">
    <source>
        <dbReference type="HAMAP-Rule" id="MF_03069"/>
    </source>
</evidence>
<dbReference type="RefSeq" id="XP_034102436.1">
    <property type="nucleotide sequence ID" value="XM_034246545.2"/>
</dbReference>
<feature type="compositionally biased region" description="Basic residues" evidence="4">
    <location>
        <begin position="617"/>
        <end position="631"/>
    </location>
</feature>
<feature type="compositionally biased region" description="Acidic residues" evidence="4">
    <location>
        <begin position="895"/>
        <end position="905"/>
    </location>
</feature>
<feature type="compositionally biased region" description="Basic and acidic residues" evidence="4">
    <location>
        <begin position="876"/>
        <end position="888"/>
    </location>
</feature>
<keyword evidence="1 3" id="KW-0963">Cytoplasm</keyword>
<dbReference type="HAMAP" id="MF_03069">
    <property type="entry name" value="Kintoun"/>
    <property type="match status" value="1"/>
</dbReference>
<comment type="similarity">
    <text evidence="3">Belongs to the PIH1 family. Kintoun subfamily.</text>
</comment>
<comment type="function">
    <text evidence="3">Required for cytoplasmic pre-assembly of axonemal dyneins, thereby playing a central role in motility in cilia and flagella. Involved in pre-assembly of dynein arm complexes in the cytoplasm before intraflagellar transport loads them for the ciliary compartment.</text>
</comment>
<evidence type="ECO:0000313" key="8">
    <source>
        <dbReference type="RefSeq" id="XP_034102435.1"/>
    </source>
</evidence>
<evidence type="ECO:0000259" key="5">
    <source>
        <dbReference type="Pfam" id="PF08190"/>
    </source>
</evidence>
<dbReference type="InterPro" id="IPR034727">
    <property type="entry name" value="Kintoun"/>
</dbReference>
<evidence type="ECO:0000313" key="7">
    <source>
        <dbReference type="Proteomes" id="UP000515160"/>
    </source>
</evidence>
<feature type="compositionally biased region" description="Acidic residues" evidence="4">
    <location>
        <begin position="389"/>
        <end position="401"/>
    </location>
</feature>
<dbReference type="RefSeq" id="XP_034102435.1">
    <property type="nucleotide sequence ID" value="XM_034246544.2"/>
</dbReference>
<feature type="compositionally biased region" description="Basic residues" evidence="4">
    <location>
        <begin position="791"/>
        <end position="805"/>
    </location>
</feature>
<feature type="region of interest" description="Disordered" evidence="4">
    <location>
        <begin position="585"/>
        <end position="700"/>
    </location>
</feature>
<feature type="region of interest" description="Disordered" evidence="4">
    <location>
        <begin position="791"/>
        <end position="905"/>
    </location>
</feature>
<dbReference type="GO" id="GO:0060285">
    <property type="term" value="P:cilium-dependent cell motility"/>
    <property type="evidence" value="ECO:0007669"/>
    <property type="project" value="UniProtKB-UniRule"/>
</dbReference>
<dbReference type="OrthoDB" id="546764at2759"/>
<dbReference type="InterPro" id="IPR050734">
    <property type="entry name" value="PIH1/Kintoun_subfamily"/>
</dbReference>
<dbReference type="Proteomes" id="UP000515160">
    <property type="component" value="Chromosome 3"/>
</dbReference>
<feature type="compositionally biased region" description="Basic and acidic residues" evidence="4">
    <location>
        <begin position="211"/>
        <end position="231"/>
    </location>
</feature>
<evidence type="ECO:0000313" key="9">
    <source>
        <dbReference type="RefSeq" id="XP_034102436.1"/>
    </source>
</evidence>
<dbReference type="PANTHER" id="PTHR22997:SF3">
    <property type="entry name" value="PROTEIN KINTOUN"/>
    <property type="match status" value="1"/>
</dbReference>
<feature type="region of interest" description="Disordered" evidence="4">
    <location>
        <begin position="210"/>
        <end position="236"/>
    </location>
</feature>
<evidence type="ECO:0000259" key="6">
    <source>
        <dbReference type="Pfam" id="PF18201"/>
    </source>
</evidence>
<dbReference type="CTD" id="35730"/>
<feature type="domain" description="PIH1D1/2/3 CS-like" evidence="6">
    <location>
        <begin position="252"/>
        <end position="353"/>
    </location>
</feature>
<feature type="compositionally biased region" description="Basic residues" evidence="4">
    <location>
        <begin position="843"/>
        <end position="855"/>
    </location>
</feature>
<evidence type="ECO:0000256" key="4">
    <source>
        <dbReference type="SAM" id="MobiDB-lite"/>
    </source>
</evidence>
<feature type="region of interest" description="Disordered" evidence="4">
    <location>
        <begin position="364"/>
        <end position="407"/>
    </location>
</feature>
<sequence length="905" mass="102190">MSASTRNKHSKHGNTKLDIDKDEFERIRKALDNEEFRKLFFDYVDEIQDPENRKLYEQEIAQLEKERGVDITFIHPKPGFVVKTTIDGEIKCFINIASSVEVARPNNERMVNPDTGERGLSWSIPMAQGPPHDDVDAKQKLCKVYDVVFHPDALHLGKRNAQFRQCLLDTALDGVEREYNVKLDRANLKFPKLDYKGIARPTVIRKLAKNASEEDREPHPLEHMYPKKPDTENPLPKVLPMKTKITAAPKFTVPKYSIKQSHAVDLSEYTDELDAKLQATVPSSLVVEIELPLLSSTADCQLDVTEKSVYLLSERHGAKYRLKLDLPYKVDDKAGNARFDTELRRLCITLPVVRCTARQQRQMHDSVRLLSREDSGVELSSHSEHSESPAEEEETEVEGEGAAETSDAIVEQSPATNAFPPTAEVSPRSFLQHHLHYQLPAKFDCNVLDNVMAFVLHVPNVQPDSIQTLQLPRSLHLQFASMGSGYYPTHYALFVQLSEEVDSQLLIDHVEADASDENVVLRLYMSAGCETMPSYLAGSDSNDLKEYALGHHKDSDDEEQLVECKQSLQVSMDHNELEQAVEVTIAPPDSIDGKDKGAGGEPHPQAEVEEEHEQLHQHKKPNKKQRKRNKRSLSESACEDLKAEEQRHAQQQKQQPERQQMKHSTPEQVATQPMATLKLPQRKQRSFSECNDSSGGSSVHHRGILKRFSRYGPRPSMSDSCSSIDDYSSSYSCSVDAAGAGFSQSFGGIPEERVGGDDAGLSESCKKTVRFNDHIMKQVFRLDSSILGQRKKNQKRRDCKLRAQQRRLSEGDSADYEDSVVTGQQQQQSVHKTAGSAQYFKQQNHRHGKDNKKHAFHDSGLDLTGGVSSTKCNKNYNEEENKRNDADAKNAMMFEMDEDDDDDEM</sequence>
<dbReference type="InterPro" id="IPR012981">
    <property type="entry name" value="PIH1_N"/>
</dbReference>
<proteinExistence type="inferred from homology"/>
<feature type="compositionally biased region" description="Polar residues" evidence="4">
    <location>
        <begin position="662"/>
        <end position="674"/>
    </location>
</feature>
<dbReference type="InterPro" id="IPR041442">
    <property type="entry name" value="PIH1D1/2/3_CS-like"/>
</dbReference>
<feature type="compositionally biased region" description="Polar residues" evidence="4">
    <location>
        <begin position="687"/>
        <end position="697"/>
    </location>
</feature>
<feature type="compositionally biased region" description="Polar residues" evidence="4">
    <location>
        <begin position="829"/>
        <end position="842"/>
    </location>
</feature>
<dbReference type="GeneID" id="117566925"/>